<accession>A0A2P4X2G0</accession>
<proteinExistence type="predicted"/>
<comment type="caution">
    <text evidence="2">The sequence shown here is derived from an EMBL/GenBank/DDBJ whole genome shotgun (WGS) entry which is preliminary data.</text>
</comment>
<organism evidence="2 3">
    <name type="scientific">Phytophthora palmivora</name>
    <dbReference type="NCBI Taxonomy" id="4796"/>
    <lineage>
        <taxon>Eukaryota</taxon>
        <taxon>Sar</taxon>
        <taxon>Stramenopiles</taxon>
        <taxon>Oomycota</taxon>
        <taxon>Peronosporomycetes</taxon>
        <taxon>Peronosporales</taxon>
        <taxon>Peronosporaceae</taxon>
        <taxon>Phytophthora</taxon>
    </lineage>
</organism>
<feature type="region of interest" description="Disordered" evidence="1">
    <location>
        <begin position="300"/>
        <end position="323"/>
    </location>
</feature>
<reference evidence="2 3" key="1">
    <citation type="journal article" date="2017" name="Genome Biol. Evol.">
        <title>Phytophthora megakarya and P. palmivora, closely related causal agents of cacao black pod rot, underwent increases in genome sizes and gene numbers by different mechanisms.</title>
        <authorList>
            <person name="Ali S.S."/>
            <person name="Shao J."/>
            <person name="Lary D.J."/>
            <person name="Kronmiller B."/>
            <person name="Shen D."/>
            <person name="Strem M.D."/>
            <person name="Amoako-Attah I."/>
            <person name="Akrofi A.Y."/>
            <person name="Begoude B.A."/>
            <person name="Ten Hoopen G.M."/>
            <person name="Coulibaly K."/>
            <person name="Kebe B.I."/>
            <person name="Melnick R.L."/>
            <person name="Guiltinan M.J."/>
            <person name="Tyler B.M."/>
            <person name="Meinhardt L.W."/>
            <person name="Bailey B.A."/>
        </authorList>
    </citation>
    <scope>NUCLEOTIDE SEQUENCE [LARGE SCALE GENOMIC DNA]</scope>
    <source>
        <strain evidence="3">sbr112.9</strain>
    </source>
</reference>
<dbReference type="EMBL" id="NCKW01017041">
    <property type="protein sequence ID" value="POM59728.1"/>
    <property type="molecule type" value="Genomic_DNA"/>
</dbReference>
<feature type="compositionally biased region" description="Basic and acidic residues" evidence="1">
    <location>
        <begin position="89"/>
        <end position="100"/>
    </location>
</feature>
<evidence type="ECO:0000256" key="1">
    <source>
        <dbReference type="SAM" id="MobiDB-lite"/>
    </source>
</evidence>
<sequence>MEVLRSITQPSSPRERGYGTYVSAIPRAPATKQRTTYEAAASDPRAQQPSGSLPGAGLPAPMSSVRWDIPATSLVAGAAQSAAALGRHAPHERGARHSDQEEQAPPSLAFEYEARSQSLPPGLPPWVLVLQGLVCMTKCVNSIALDIGLGGLAATQSEKPTALDILRQDVNALGRETRELHGRVNRRVPASALMELRRSLNALVYEAQGQMPSYKPQRNSYRAVLAYTSCESRGCQPTFHSQALTTPVEVVRKTQPRFEEGSSSTLQLLPSSQGKILRIIVLLKTPHVERRVNDVCRAMSDQDRNGSNEEMLQLATLNRANHL</sequence>
<feature type="region of interest" description="Disordered" evidence="1">
    <location>
        <begin position="1"/>
        <end position="59"/>
    </location>
</feature>
<dbReference type="OrthoDB" id="146254at2759"/>
<protein>
    <submittedName>
        <fullName evidence="2">Uncharacterized protein</fullName>
    </submittedName>
</protein>
<keyword evidence="3" id="KW-1185">Reference proteome</keyword>
<evidence type="ECO:0000313" key="3">
    <source>
        <dbReference type="Proteomes" id="UP000237271"/>
    </source>
</evidence>
<feature type="region of interest" description="Disordered" evidence="1">
    <location>
        <begin position="82"/>
        <end position="104"/>
    </location>
</feature>
<evidence type="ECO:0000313" key="2">
    <source>
        <dbReference type="EMBL" id="POM59728.1"/>
    </source>
</evidence>
<gene>
    <name evidence="2" type="ORF">PHPALM_31495</name>
</gene>
<feature type="compositionally biased region" description="Polar residues" evidence="1">
    <location>
        <begin position="1"/>
        <end position="12"/>
    </location>
</feature>
<dbReference type="AlphaFoldDB" id="A0A2P4X2G0"/>
<dbReference type="Proteomes" id="UP000237271">
    <property type="component" value="Unassembled WGS sequence"/>
</dbReference>
<name>A0A2P4X2G0_9STRA</name>